<dbReference type="Pfam" id="PF00531">
    <property type="entry name" value="Death"/>
    <property type="match status" value="1"/>
</dbReference>
<dbReference type="GO" id="GO:0007165">
    <property type="term" value="P:signal transduction"/>
    <property type="evidence" value="ECO:0007669"/>
    <property type="project" value="InterPro"/>
</dbReference>
<dbReference type="EMBL" id="CACRXK020009172">
    <property type="protein sequence ID" value="CAB4016570.1"/>
    <property type="molecule type" value="Genomic_DNA"/>
</dbReference>
<dbReference type="CDD" id="cd01670">
    <property type="entry name" value="Death"/>
    <property type="match status" value="1"/>
</dbReference>
<accession>A0A6S7IJB1</accession>
<gene>
    <name evidence="3" type="ORF">PACLA_8A045234</name>
</gene>
<evidence type="ECO:0000256" key="2">
    <source>
        <dbReference type="SAM" id="MobiDB-lite"/>
    </source>
</evidence>
<dbReference type="Gene3D" id="1.10.533.10">
    <property type="entry name" value="Death Domain, Fas"/>
    <property type="match status" value="1"/>
</dbReference>
<dbReference type="SMART" id="SM00005">
    <property type="entry name" value="DEATH"/>
    <property type="match status" value="1"/>
</dbReference>
<dbReference type="Proteomes" id="UP001152795">
    <property type="component" value="Unassembled WGS sequence"/>
</dbReference>
<evidence type="ECO:0000313" key="4">
    <source>
        <dbReference type="Proteomes" id="UP001152795"/>
    </source>
</evidence>
<dbReference type="OrthoDB" id="100767at2759"/>
<feature type="region of interest" description="Disordered" evidence="2">
    <location>
        <begin position="286"/>
        <end position="379"/>
    </location>
</feature>
<proteinExistence type="predicted"/>
<keyword evidence="1" id="KW-0175">Coiled coil</keyword>
<feature type="coiled-coil region" evidence="1">
    <location>
        <begin position="165"/>
        <end position="208"/>
    </location>
</feature>
<dbReference type="SUPFAM" id="SSF47986">
    <property type="entry name" value="DEATH domain"/>
    <property type="match status" value="1"/>
</dbReference>
<comment type="caution">
    <text evidence="3">The sequence shown here is derived from an EMBL/GenBank/DDBJ whole genome shotgun (WGS) entry which is preliminary data.</text>
</comment>
<evidence type="ECO:0000256" key="1">
    <source>
        <dbReference type="SAM" id="Coils"/>
    </source>
</evidence>
<keyword evidence="4" id="KW-1185">Reference proteome</keyword>
<sequence length="473" mass="54695">MTTPRNNRIDSSGECCSDFSDECSSDDDSHVEIQPWTTIQHQRSEPFVLTGNGSLLLDLSGHISTVWKDVGRKLEIKESIIENIDIEHGSESNREKAYQLLLTWTRQLGSEATLHELLNALAYIGRDDLAKAIAVSNRQQRSSVGSGRAIKLEMKSHAKLQKQVLRKLKQALHFYQQRLREVEDLQHRDFDEKETREMKEKLQELDKNIIQRKLDSLQRQISICSECQRYSELDQQLKIVADNLFELDKTFNKFNDTLDDLRVSYYSKVECAFRSLCYFRYVKYPSTSSSGKHTRTSSKGDEELDDDVFQDSSCQEPREHSESPTELSESRTSPKHSFTRNTLSRSSLGKLFRSSQSRSKTSTRPHAHRGQEEHTKRKLSVSIIDDDEQFQLQDFVNKFCRRYRHDRPFIYSHCCMNRDLQGSRDDLRPRPLSSIDPNTLPVPLYLSTEAILSLVTSPSHSPRGFINVASHWI</sequence>
<evidence type="ECO:0000313" key="3">
    <source>
        <dbReference type="EMBL" id="CAB4016570.1"/>
    </source>
</evidence>
<dbReference type="AlphaFoldDB" id="A0A6S7IJB1"/>
<reference evidence="3" key="1">
    <citation type="submission" date="2020-04" db="EMBL/GenBank/DDBJ databases">
        <authorList>
            <person name="Alioto T."/>
            <person name="Alioto T."/>
            <person name="Gomez Garrido J."/>
        </authorList>
    </citation>
    <scope>NUCLEOTIDE SEQUENCE</scope>
    <source>
        <strain evidence="3">A484AB</strain>
    </source>
</reference>
<organism evidence="3 4">
    <name type="scientific">Paramuricea clavata</name>
    <name type="common">Red gorgonian</name>
    <name type="synonym">Violescent sea-whip</name>
    <dbReference type="NCBI Taxonomy" id="317549"/>
    <lineage>
        <taxon>Eukaryota</taxon>
        <taxon>Metazoa</taxon>
        <taxon>Cnidaria</taxon>
        <taxon>Anthozoa</taxon>
        <taxon>Octocorallia</taxon>
        <taxon>Malacalcyonacea</taxon>
        <taxon>Plexauridae</taxon>
        <taxon>Paramuricea</taxon>
    </lineage>
</organism>
<dbReference type="InterPro" id="IPR000488">
    <property type="entry name" value="Death_dom"/>
</dbReference>
<dbReference type="InterPro" id="IPR011029">
    <property type="entry name" value="DEATH-like_dom_sf"/>
</dbReference>
<protein>
    <submittedName>
        <fullName evidence="3">IMD, partial</fullName>
    </submittedName>
</protein>
<dbReference type="PROSITE" id="PS50017">
    <property type="entry name" value="DEATH_DOMAIN"/>
    <property type="match status" value="1"/>
</dbReference>
<name>A0A6S7IJB1_PARCT</name>